<dbReference type="Pfam" id="PF00753">
    <property type="entry name" value="Lactamase_B"/>
    <property type="match status" value="1"/>
</dbReference>
<evidence type="ECO:0000313" key="3">
    <source>
        <dbReference type="Proteomes" id="UP000719500"/>
    </source>
</evidence>
<proteinExistence type="predicted"/>
<evidence type="ECO:0000259" key="1">
    <source>
        <dbReference type="SMART" id="SM00849"/>
    </source>
</evidence>
<comment type="caution">
    <text evidence="2">The sequence shown here is derived from an EMBL/GenBank/DDBJ whole genome shotgun (WGS) entry which is preliminary data.</text>
</comment>
<dbReference type="Proteomes" id="UP000719500">
    <property type="component" value="Unassembled WGS sequence"/>
</dbReference>
<evidence type="ECO:0000313" key="2">
    <source>
        <dbReference type="EMBL" id="MBM6852199.1"/>
    </source>
</evidence>
<dbReference type="RefSeq" id="WP_204805398.1">
    <property type="nucleotide sequence ID" value="NZ_JACSNX010000025.1"/>
</dbReference>
<dbReference type="InterPro" id="IPR050698">
    <property type="entry name" value="MBL"/>
</dbReference>
<accession>A0ABS2FX54</accession>
<sequence length="357" mass="40252">MTELELKGGYGEHGRSCFLLKQENGRSLMFDCGILDTDALPYPNITPDEARQINYLFLSHAHKDHTGAVPYLLQLGFQGVIAASPETIRHIGLRYDKIRELDISPQSGTDFEGFQVITGSSGHCPGSLWFYVCFESGYKFFYSGDFQPDPLAYPVDLPKDLHADVAILDMAHDTILDTAPLLRNRLSGKVREYLARGKRIILPVQAFGRGVEILYLLYKTCAGHKIWLDQNMKVITDRILTGSSVKEDRRRELTDFYPAVKQNSIDNADIVIIGDTHLERPENQALVRALLEKDAVIIGTGRRKDGSFMASMYDEGQAIRLPFPHHSSRKDARFLSESNCFQTVLPFHSNVKEVWNG</sequence>
<keyword evidence="3" id="KW-1185">Reference proteome</keyword>
<feature type="domain" description="Metallo-beta-lactamase" evidence="1">
    <location>
        <begin position="14"/>
        <end position="198"/>
    </location>
</feature>
<dbReference type="PANTHER" id="PTHR11203:SF37">
    <property type="entry name" value="INTEGRATOR COMPLEX SUBUNIT 11"/>
    <property type="match status" value="1"/>
</dbReference>
<dbReference type="Gene3D" id="3.60.15.10">
    <property type="entry name" value="Ribonuclease Z/Hydroxyacylglutathione hydrolase-like"/>
    <property type="match status" value="1"/>
</dbReference>
<organism evidence="2 3">
    <name type="scientific">Oscillibacter valericigenes</name>
    <dbReference type="NCBI Taxonomy" id="351091"/>
    <lineage>
        <taxon>Bacteria</taxon>
        <taxon>Bacillati</taxon>
        <taxon>Bacillota</taxon>
        <taxon>Clostridia</taxon>
        <taxon>Eubacteriales</taxon>
        <taxon>Oscillospiraceae</taxon>
        <taxon>Oscillibacter</taxon>
    </lineage>
</organism>
<dbReference type="PANTHER" id="PTHR11203">
    <property type="entry name" value="CLEAVAGE AND POLYADENYLATION SPECIFICITY FACTOR FAMILY MEMBER"/>
    <property type="match status" value="1"/>
</dbReference>
<name>A0ABS2FX54_9FIRM</name>
<dbReference type="EMBL" id="JACSNX010000025">
    <property type="protein sequence ID" value="MBM6852199.1"/>
    <property type="molecule type" value="Genomic_DNA"/>
</dbReference>
<reference evidence="2 3" key="1">
    <citation type="journal article" date="2021" name="Sci. Rep.">
        <title>The distribution of antibiotic resistance genes in chicken gut microbiota commensals.</title>
        <authorList>
            <person name="Juricova H."/>
            <person name="Matiasovicova J."/>
            <person name="Kubasova T."/>
            <person name="Cejkova D."/>
            <person name="Rychlik I."/>
        </authorList>
    </citation>
    <scope>NUCLEOTIDE SEQUENCE [LARGE SCALE GENOMIC DNA]</scope>
    <source>
        <strain evidence="2 3">An411</strain>
    </source>
</reference>
<dbReference type="SUPFAM" id="SSF56281">
    <property type="entry name" value="Metallo-hydrolase/oxidoreductase"/>
    <property type="match status" value="1"/>
</dbReference>
<dbReference type="InterPro" id="IPR001279">
    <property type="entry name" value="Metallo-B-lactamas"/>
</dbReference>
<protein>
    <submittedName>
        <fullName evidence="2">MBL fold metallo-hydrolase</fullName>
    </submittedName>
</protein>
<dbReference type="InterPro" id="IPR036866">
    <property type="entry name" value="RibonucZ/Hydroxyglut_hydro"/>
</dbReference>
<gene>
    <name evidence="2" type="ORF">H9X91_12180</name>
</gene>
<dbReference type="SMART" id="SM00849">
    <property type="entry name" value="Lactamase_B"/>
    <property type="match status" value="1"/>
</dbReference>